<dbReference type="EMBL" id="VJMJ01000278">
    <property type="protein sequence ID" value="KAF0724192.1"/>
    <property type="molecule type" value="Genomic_DNA"/>
</dbReference>
<evidence type="ECO:0000313" key="1">
    <source>
        <dbReference type="EMBL" id="KAF0724192.1"/>
    </source>
</evidence>
<proteinExistence type="predicted"/>
<keyword evidence="2" id="KW-1185">Reference proteome</keyword>
<reference evidence="1 2" key="1">
    <citation type="submission" date="2019-07" db="EMBL/GenBank/DDBJ databases">
        <title>Genomics analysis of Aphanomyces spp. identifies a new class of oomycete effector associated with host adaptation.</title>
        <authorList>
            <person name="Gaulin E."/>
        </authorList>
    </citation>
    <scope>NUCLEOTIDE SEQUENCE [LARGE SCALE GENOMIC DNA]</scope>
    <source>
        <strain evidence="1 2">ATCC 201684</strain>
    </source>
</reference>
<sequence length="126" mass="14254">MPVLSQIGHFLQEVARAQEDNPPKEESQTHEVHITVNKLRVKHLGIGVRNVMVKYNNKVLEDSHTNLLHKRTNVLTKYDIGSISPGSLFVVKISSPYGGGDIERHFTFRGDVNEEQEDGGVMLCFW</sequence>
<accession>A0A6G0WAL9</accession>
<evidence type="ECO:0000313" key="2">
    <source>
        <dbReference type="Proteomes" id="UP000481153"/>
    </source>
</evidence>
<organism evidence="1 2">
    <name type="scientific">Aphanomyces euteiches</name>
    <dbReference type="NCBI Taxonomy" id="100861"/>
    <lineage>
        <taxon>Eukaryota</taxon>
        <taxon>Sar</taxon>
        <taxon>Stramenopiles</taxon>
        <taxon>Oomycota</taxon>
        <taxon>Saprolegniomycetes</taxon>
        <taxon>Saprolegniales</taxon>
        <taxon>Verrucalvaceae</taxon>
        <taxon>Aphanomyces</taxon>
    </lineage>
</organism>
<dbReference type="VEuPathDB" id="FungiDB:AeMF1_012608"/>
<name>A0A6G0WAL9_9STRA</name>
<protein>
    <submittedName>
        <fullName evidence="1">Uncharacterized protein</fullName>
    </submittedName>
</protein>
<dbReference type="Proteomes" id="UP000481153">
    <property type="component" value="Unassembled WGS sequence"/>
</dbReference>
<gene>
    <name evidence="1" type="ORF">Ae201684_017090</name>
</gene>
<comment type="caution">
    <text evidence="1">The sequence shown here is derived from an EMBL/GenBank/DDBJ whole genome shotgun (WGS) entry which is preliminary data.</text>
</comment>
<dbReference type="AlphaFoldDB" id="A0A6G0WAL9"/>